<feature type="domain" description="Fe-containing alcohol dehydrogenase-like C-terminal" evidence="4">
    <location>
        <begin position="189"/>
        <end position="379"/>
    </location>
</feature>
<dbReference type="STRING" id="1244531.CIG2463D_0243"/>
<dbReference type="Proteomes" id="UP000028486">
    <property type="component" value="Chromosome"/>
</dbReference>
<organism evidence="5 6">
    <name type="scientific">Campylobacter iguaniorum</name>
    <dbReference type="NCBI Taxonomy" id="1244531"/>
    <lineage>
        <taxon>Bacteria</taxon>
        <taxon>Pseudomonadati</taxon>
        <taxon>Campylobacterota</taxon>
        <taxon>Epsilonproteobacteria</taxon>
        <taxon>Campylobacterales</taxon>
        <taxon>Campylobacteraceae</taxon>
        <taxon>Campylobacter</taxon>
    </lineage>
</organism>
<accession>A0A076FE57</accession>
<dbReference type="GO" id="GO:0046872">
    <property type="term" value="F:metal ion binding"/>
    <property type="evidence" value="ECO:0007669"/>
    <property type="project" value="InterPro"/>
</dbReference>
<sequence>MNNFTYQCPTKVIFGKNSIKEIKNEIPKNAKVLAIFGGGSVKTNGVYEQVTQALEGFFVREFWGVEPNPRLETCQKALNLIKEHEIDFLLSVGGGSVLDATKFIAAAAKFDGEIWDIVGLRAKFSDAMPLGCVMTLPATGSEMNCASVISNGALKIKKSFKNPLVYPRFSIIDPQTTFSLPLRQLRNGIVDTFVHVLEQYATQDLSTDVQDGFCLSVLKAVIQNAKALESEPQNYDVRANLCWAATCALNGWASLGCVQDWSSHAIGHELSAAYGIDHGLSLAVVTTRLLRYNIKFKSTKLAKMGRELFALNGDEMSVAMACTHKIEELFASTGIATSLAELGLDKFEVAEQISNRFKERNLVAGEHANIDYKAVRQILLEC</sequence>
<dbReference type="FunFam" id="3.40.50.1970:FF:000003">
    <property type="entry name" value="Alcohol dehydrogenase, iron-containing"/>
    <property type="match status" value="1"/>
</dbReference>
<dbReference type="GO" id="GO:1990362">
    <property type="term" value="F:butanol dehydrogenase (NAD+) activity"/>
    <property type="evidence" value="ECO:0007669"/>
    <property type="project" value="InterPro"/>
</dbReference>
<evidence type="ECO:0000256" key="1">
    <source>
        <dbReference type="ARBA" id="ARBA00007358"/>
    </source>
</evidence>
<evidence type="ECO:0000256" key="2">
    <source>
        <dbReference type="ARBA" id="ARBA00023002"/>
    </source>
</evidence>
<dbReference type="InterPro" id="IPR001670">
    <property type="entry name" value="ADH_Fe/GldA"/>
</dbReference>
<protein>
    <submittedName>
        <fullName evidence="5">Family III metal-dependent polyol dehydrogenase</fullName>
    </submittedName>
</protein>
<dbReference type="HOGENOM" id="CLU_007207_0_4_7"/>
<dbReference type="SUPFAM" id="SSF56796">
    <property type="entry name" value="Dehydroquinate synthase-like"/>
    <property type="match status" value="1"/>
</dbReference>
<dbReference type="PANTHER" id="PTHR43633">
    <property type="entry name" value="ALCOHOL DEHYDROGENASE YQHD"/>
    <property type="match status" value="1"/>
</dbReference>
<dbReference type="Pfam" id="PF00465">
    <property type="entry name" value="Fe-ADH"/>
    <property type="match status" value="1"/>
</dbReference>
<evidence type="ECO:0000313" key="5">
    <source>
        <dbReference type="EMBL" id="AII14109.1"/>
    </source>
</evidence>
<feature type="domain" description="Alcohol dehydrogenase iron-type/glycerol dehydrogenase GldA" evidence="3">
    <location>
        <begin position="9"/>
        <end position="174"/>
    </location>
</feature>
<proteinExistence type="inferred from homology"/>
<evidence type="ECO:0000259" key="3">
    <source>
        <dbReference type="Pfam" id="PF00465"/>
    </source>
</evidence>
<keyword evidence="6" id="KW-1185">Reference proteome</keyword>
<dbReference type="Pfam" id="PF25137">
    <property type="entry name" value="ADH_Fe_C"/>
    <property type="match status" value="1"/>
</dbReference>
<dbReference type="PANTHER" id="PTHR43633:SF1">
    <property type="entry name" value="ALCOHOL DEHYDROGENASE YQHD"/>
    <property type="match status" value="1"/>
</dbReference>
<evidence type="ECO:0000259" key="4">
    <source>
        <dbReference type="Pfam" id="PF25137"/>
    </source>
</evidence>
<dbReference type="GO" id="GO:0005829">
    <property type="term" value="C:cytosol"/>
    <property type="evidence" value="ECO:0007669"/>
    <property type="project" value="TreeGrafter"/>
</dbReference>
<dbReference type="CDD" id="cd08187">
    <property type="entry name" value="BDH"/>
    <property type="match status" value="1"/>
</dbReference>
<dbReference type="KEGG" id="caj:CIG1485E_0238"/>
<dbReference type="AlphaFoldDB" id="A0A076FE57"/>
<dbReference type="EMBL" id="CP009043">
    <property type="protein sequence ID" value="AII14109.1"/>
    <property type="molecule type" value="Genomic_DNA"/>
</dbReference>
<dbReference type="RefSeq" id="WP_038452807.1">
    <property type="nucleotide sequence ID" value="NZ_CP009043.1"/>
</dbReference>
<reference evidence="6" key="1">
    <citation type="journal article" date="2014" name="Genome Announc.">
        <title>Complete Genome Sequence of Campylobacter iguaniorum Strain 1485ET, Isolated from a Bearded Dragon (Pogona vitticeps).</title>
        <authorList>
            <person name="Gilbert M.J."/>
            <person name="Miller W.G."/>
            <person name="Yee E."/>
            <person name="Kik M."/>
            <person name="Wagenaar J.A."/>
            <person name="Duim B."/>
        </authorList>
    </citation>
    <scope>NUCLEOTIDE SEQUENCE [LARGE SCALE GENOMIC DNA]</scope>
    <source>
        <strain evidence="6">1485E</strain>
    </source>
</reference>
<dbReference type="InterPro" id="IPR056798">
    <property type="entry name" value="ADH_Fe_C"/>
</dbReference>
<dbReference type="Gene3D" id="3.40.50.1970">
    <property type="match status" value="1"/>
</dbReference>
<dbReference type="OrthoDB" id="9778433at2"/>
<dbReference type="GO" id="GO:1990002">
    <property type="term" value="F:methylglyoxal reductase (NADPH) (acetol producing) activity"/>
    <property type="evidence" value="ECO:0007669"/>
    <property type="project" value="TreeGrafter"/>
</dbReference>
<comment type="similarity">
    <text evidence="1">Belongs to the iron-containing alcohol dehydrogenase family.</text>
</comment>
<dbReference type="GO" id="GO:0008106">
    <property type="term" value="F:alcohol dehydrogenase (NADP+) activity"/>
    <property type="evidence" value="ECO:0007669"/>
    <property type="project" value="TreeGrafter"/>
</dbReference>
<keyword evidence="2" id="KW-0560">Oxidoreductase</keyword>
<dbReference type="InterPro" id="IPR044731">
    <property type="entry name" value="BDH-like"/>
</dbReference>
<evidence type="ECO:0000313" key="6">
    <source>
        <dbReference type="Proteomes" id="UP000028486"/>
    </source>
</evidence>
<name>A0A076FE57_9BACT</name>
<dbReference type="Gene3D" id="1.20.1090.10">
    <property type="entry name" value="Dehydroquinate synthase-like - alpha domain"/>
    <property type="match status" value="1"/>
</dbReference>
<gene>
    <name evidence="5" type="ORF">CIG1485E_0238</name>
</gene>
<dbReference type="eggNOG" id="COG1979">
    <property type="taxonomic scope" value="Bacteria"/>
</dbReference>